<dbReference type="Proteomes" id="UP001381693">
    <property type="component" value="Unassembled WGS sequence"/>
</dbReference>
<proteinExistence type="predicted"/>
<protein>
    <submittedName>
        <fullName evidence="1">Uncharacterized protein</fullName>
    </submittedName>
</protein>
<reference evidence="1 2" key="1">
    <citation type="submission" date="2023-11" db="EMBL/GenBank/DDBJ databases">
        <title>Halocaridina rubra genome assembly.</title>
        <authorList>
            <person name="Smith C."/>
        </authorList>
    </citation>
    <scope>NUCLEOTIDE SEQUENCE [LARGE SCALE GENOMIC DNA]</scope>
    <source>
        <strain evidence="1">EP-1</strain>
        <tissue evidence="1">Whole</tissue>
    </source>
</reference>
<dbReference type="EMBL" id="JAXCGZ010000228">
    <property type="protein sequence ID" value="KAK7086370.1"/>
    <property type="molecule type" value="Genomic_DNA"/>
</dbReference>
<evidence type="ECO:0000313" key="1">
    <source>
        <dbReference type="EMBL" id="KAK7086370.1"/>
    </source>
</evidence>
<sequence length="80" mass="9362">MVSGVMENTEVCVRADEYITQSNLTQIPGSLTIEKRIRRENRSKHGKLYLFKRRVTVEEELACQNDKQDFLMVNPLYQAQ</sequence>
<accession>A0AAN9AGB1</accession>
<evidence type="ECO:0000313" key="2">
    <source>
        <dbReference type="Proteomes" id="UP001381693"/>
    </source>
</evidence>
<name>A0AAN9AGB1_HALRR</name>
<organism evidence="1 2">
    <name type="scientific">Halocaridina rubra</name>
    <name type="common">Hawaiian red shrimp</name>
    <dbReference type="NCBI Taxonomy" id="373956"/>
    <lineage>
        <taxon>Eukaryota</taxon>
        <taxon>Metazoa</taxon>
        <taxon>Ecdysozoa</taxon>
        <taxon>Arthropoda</taxon>
        <taxon>Crustacea</taxon>
        <taxon>Multicrustacea</taxon>
        <taxon>Malacostraca</taxon>
        <taxon>Eumalacostraca</taxon>
        <taxon>Eucarida</taxon>
        <taxon>Decapoda</taxon>
        <taxon>Pleocyemata</taxon>
        <taxon>Caridea</taxon>
        <taxon>Atyoidea</taxon>
        <taxon>Atyidae</taxon>
        <taxon>Halocaridina</taxon>
    </lineage>
</organism>
<dbReference type="AlphaFoldDB" id="A0AAN9AGB1"/>
<comment type="caution">
    <text evidence="1">The sequence shown here is derived from an EMBL/GenBank/DDBJ whole genome shotgun (WGS) entry which is preliminary data.</text>
</comment>
<gene>
    <name evidence="1" type="ORF">SK128_004640</name>
</gene>
<keyword evidence="2" id="KW-1185">Reference proteome</keyword>